<organism evidence="3 4">
    <name type="scientific">Prototheca wickerhamii</name>
    <dbReference type="NCBI Taxonomy" id="3111"/>
    <lineage>
        <taxon>Eukaryota</taxon>
        <taxon>Viridiplantae</taxon>
        <taxon>Chlorophyta</taxon>
        <taxon>core chlorophytes</taxon>
        <taxon>Trebouxiophyceae</taxon>
        <taxon>Chlorellales</taxon>
        <taxon>Chlorellaceae</taxon>
        <taxon>Prototheca</taxon>
    </lineage>
</organism>
<evidence type="ECO:0000313" key="3">
    <source>
        <dbReference type="EMBL" id="KAK2075777.1"/>
    </source>
</evidence>
<feature type="region of interest" description="Disordered" evidence="1">
    <location>
        <begin position="170"/>
        <end position="240"/>
    </location>
</feature>
<dbReference type="Proteomes" id="UP001255856">
    <property type="component" value="Unassembled WGS sequence"/>
</dbReference>
<keyword evidence="4" id="KW-1185">Reference proteome</keyword>
<feature type="transmembrane region" description="Helical" evidence="2">
    <location>
        <begin position="96"/>
        <end position="119"/>
    </location>
</feature>
<protein>
    <submittedName>
        <fullName evidence="3">Uncharacterized protein</fullName>
    </submittedName>
</protein>
<feature type="compositionally biased region" description="Polar residues" evidence="1">
    <location>
        <begin position="221"/>
        <end position="240"/>
    </location>
</feature>
<gene>
    <name evidence="3" type="ORF">QBZ16_001518</name>
</gene>
<proteinExistence type="predicted"/>
<evidence type="ECO:0000256" key="1">
    <source>
        <dbReference type="SAM" id="MobiDB-lite"/>
    </source>
</evidence>
<accession>A0AAD9IGK9</accession>
<dbReference type="AlphaFoldDB" id="A0AAD9IGK9"/>
<evidence type="ECO:0000256" key="2">
    <source>
        <dbReference type="SAM" id="Phobius"/>
    </source>
</evidence>
<dbReference type="EMBL" id="JASFZW010000013">
    <property type="protein sequence ID" value="KAK2075777.1"/>
    <property type="molecule type" value="Genomic_DNA"/>
</dbReference>
<sequence length="240" mass="26852">MKVLAWANLLYSLASGVLSVTVIAVIRSELWFSSGVWWNGWWYTSSSSVCYMTTGEVSANICTYGYWVGAVGIFCAFFLFFTGFTKLRPGYRTRRVFEVLLVGFGIVWWLPFAITATVYGKQANNVDLPYKHWRNVVIGLAWSIFIIYTVQLVVVLLDWKTYPKQPEMPHVPPPAPYESQPPPYNTGYPPAGGGGAPPPQYNNYNAAYQQPYYSQGPPGSYQGQTVTGYPQNPNQQGPVV</sequence>
<name>A0AAD9IGK9_PROWI</name>
<keyword evidence="2" id="KW-0472">Membrane</keyword>
<feature type="compositionally biased region" description="Low complexity" evidence="1">
    <location>
        <begin position="201"/>
        <end position="213"/>
    </location>
</feature>
<feature type="transmembrane region" description="Helical" evidence="2">
    <location>
        <begin position="64"/>
        <end position="84"/>
    </location>
</feature>
<keyword evidence="2" id="KW-1133">Transmembrane helix</keyword>
<keyword evidence="2" id="KW-0812">Transmembrane</keyword>
<evidence type="ECO:0000313" key="4">
    <source>
        <dbReference type="Proteomes" id="UP001255856"/>
    </source>
</evidence>
<feature type="transmembrane region" description="Helical" evidence="2">
    <location>
        <begin position="139"/>
        <end position="159"/>
    </location>
</feature>
<reference evidence="3" key="1">
    <citation type="submission" date="2021-01" db="EMBL/GenBank/DDBJ databases">
        <authorList>
            <person name="Eckstrom K.M.E."/>
        </authorList>
    </citation>
    <scope>NUCLEOTIDE SEQUENCE</scope>
    <source>
        <strain evidence="3">UVCC 0001</strain>
    </source>
</reference>
<comment type="caution">
    <text evidence="3">The sequence shown here is derived from an EMBL/GenBank/DDBJ whole genome shotgun (WGS) entry which is preliminary data.</text>
</comment>
<feature type="compositionally biased region" description="Pro residues" evidence="1">
    <location>
        <begin position="170"/>
        <end position="184"/>
    </location>
</feature>